<evidence type="ECO:0000256" key="1">
    <source>
        <dbReference type="SAM" id="MobiDB-lite"/>
    </source>
</evidence>
<dbReference type="EMBL" id="AK377071">
    <property type="protein sequence ID" value="BAK08265.1"/>
    <property type="molecule type" value="mRNA"/>
</dbReference>
<accession>F2ELP3</accession>
<evidence type="ECO:0000313" key="2">
    <source>
        <dbReference type="EMBL" id="BAK08265.1"/>
    </source>
</evidence>
<organism evidence="2">
    <name type="scientific">Hordeum vulgare subsp. vulgare</name>
    <name type="common">Domesticated barley</name>
    <dbReference type="NCBI Taxonomy" id="112509"/>
    <lineage>
        <taxon>Eukaryota</taxon>
        <taxon>Viridiplantae</taxon>
        <taxon>Streptophyta</taxon>
        <taxon>Embryophyta</taxon>
        <taxon>Tracheophyta</taxon>
        <taxon>Spermatophyta</taxon>
        <taxon>Magnoliopsida</taxon>
        <taxon>Liliopsida</taxon>
        <taxon>Poales</taxon>
        <taxon>Poaceae</taxon>
        <taxon>BOP clade</taxon>
        <taxon>Pooideae</taxon>
        <taxon>Triticodae</taxon>
        <taxon>Triticeae</taxon>
        <taxon>Hordeinae</taxon>
        <taxon>Hordeum</taxon>
    </lineage>
</organism>
<protein>
    <submittedName>
        <fullName evidence="2">Predicted protein</fullName>
    </submittedName>
</protein>
<feature type="region of interest" description="Disordered" evidence="1">
    <location>
        <begin position="56"/>
        <end position="80"/>
    </location>
</feature>
<sequence>MGICLCIPASCRTSGSDPIIPWYLPPRRRLHPRAPTLDPQGRLMWSCPGAADRGLLPNLTLSQPRPPPGPPCHSGGGPESLFISIEFRQP</sequence>
<proteinExistence type="evidence at transcript level"/>
<dbReference type="AlphaFoldDB" id="F2ELP3"/>
<reference evidence="2" key="1">
    <citation type="journal article" date="2011" name="Plant Physiol.">
        <title>Comprehensive sequence analysis of 24,783 barley full-length cDNAs derived from 12 clone libraries.</title>
        <authorList>
            <person name="Matsumoto T."/>
            <person name="Tanaka T."/>
            <person name="Sakai H."/>
            <person name="Amano N."/>
            <person name="Kanamori H."/>
            <person name="Kurita K."/>
            <person name="Kikuta A."/>
            <person name="Kamiya K."/>
            <person name="Yamamoto M."/>
            <person name="Ikawa H."/>
            <person name="Fujii N."/>
            <person name="Hori K."/>
            <person name="Itoh T."/>
            <person name="Sato K."/>
        </authorList>
    </citation>
    <scope>NUCLEOTIDE SEQUENCE</scope>
    <source>
        <tissue evidence="2">Flower</tissue>
    </source>
</reference>
<name>F2ELP3_HORVV</name>